<accession>A0AAN9NW40</accession>
<evidence type="ECO:0000313" key="1">
    <source>
        <dbReference type="EMBL" id="KAK7378022.1"/>
    </source>
</evidence>
<dbReference type="AlphaFoldDB" id="A0AAN9NW40"/>
<comment type="caution">
    <text evidence="1">The sequence shown here is derived from an EMBL/GenBank/DDBJ whole genome shotgun (WGS) entry which is preliminary data.</text>
</comment>
<dbReference type="Proteomes" id="UP001374584">
    <property type="component" value="Unassembled WGS sequence"/>
</dbReference>
<protein>
    <submittedName>
        <fullName evidence="1">Uncharacterized protein</fullName>
    </submittedName>
</protein>
<sequence length="75" mass="8380">MNVSYRCQNPPRKTTTIHSTPFISYLSLSTQLVFPFHNHFLKHAVFSLSSLSLSIFPRCNNNTPAVIGIEAAVSE</sequence>
<name>A0AAN9NW40_PHACN</name>
<reference evidence="1 2" key="1">
    <citation type="submission" date="2024-01" db="EMBL/GenBank/DDBJ databases">
        <title>The genomes of 5 underutilized Papilionoideae crops provide insights into root nodulation and disease resistanc.</title>
        <authorList>
            <person name="Jiang F."/>
        </authorList>
    </citation>
    <scope>NUCLEOTIDE SEQUENCE [LARGE SCALE GENOMIC DNA]</scope>
    <source>
        <strain evidence="1">JINMINGXINNONG_FW02</strain>
        <tissue evidence="1">Leaves</tissue>
    </source>
</reference>
<keyword evidence="2" id="KW-1185">Reference proteome</keyword>
<proteinExistence type="predicted"/>
<evidence type="ECO:0000313" key="2">
    <source>
        <dbReference type="Proteomes" id="UP001374584"/>
    </source>
</evidence>
<dbReference type="EMBL" id="JAYMYR010000002">
    <property type="protein sequence ID" value="KAK7378022.1"/>
    <property type="molecule type" value="Genomic_DNA"/>
</dbReference>
<organism evidence="1 2">
    <name type="scientific">Phaseolus coccineus</name>
    <name type="common">Scarlet runner bean</name>
    <name type="synonym">Phaseolus multiflorus</name>
    <dbReference type="NCBI Taxonomy" id="3886"/>
    <lineage>
        <taxon>Eukaryota</taxon>
        <taxon>Viridiplantae</taxon>
        <taxon>Streptophyta</taxon>
        <taxon>Embryophyta</taxon>
        <taxon>Tracheophyta</taxon>
        <taxon>Spermatophyta</taxon>
        <taxon>Magnoliopsida</taxon>
        <taxon>eudicotyledons</taxon>
        <taxon>Gunneridae</taxon>
        <taxon>Pentapetalae</taxon>
        <taxon>rosids</taxon>
        <taxon>fabids</taxon>
        <taxon>Fabales</taxon>
        <taxon>Fabaceae</taxon>
        <taxon>Papilionoideae</taxon>
        <taxon>50 kb inversion clade</taxon>
        <taxon>NPAAA clade</taxon>
        <taxon>indigoferoid/millettioid clade</taxon>
        <taxon>Phaseoleae</taxon>
        <taxon>Phaseolus</taxon>
    </lineage>
</organism>
<gene>
    <name evidence="1" type="ORF">VNO80_03458</name>
</gene>